<keyword evidence="2" id="KW-1185">Reference proteome</keyword>
<evidence type="ECO:0000313" key="2">
    <source>
        <dbReference type="Proteomes" id="UP000021315"/>
    </source>
</evidence>
<dbReference type="Proteomes" id="UP000021315">
    <property type="component" value="Unassembled WGS sequence"/>
</dbReference>
<comment type="caution">
    <text evidence="1">The sequence shown here is derived from an EMBL/GenBank/DDBJ whole genome shotgun (WGS) entry which is preliminary data.</text>
</comment>
<gene>
    <name evidence="1" type="ORF">AW06_004235</name>
</gene>
<organism evidence="1 2">
    <name type="scientific">Candidatus Accumulibacter cognatus</name>
    <dbReference type="NCBI Taxonomy" id="2954383"/>
    <lineage>
        <taxon>Bacteria</taxon>
        <taxon>Pseudomonadati</taxon>
        <taxon>Pseudomonadota</taxon>
        <taxon>Betaproteobacteria</taxon>
        <taxon>Candidatus Accumulibacter</taxon>
    </lineage>
</organism>
<dbReference type="AlphaFoldDB" id="A0A080M0T6"/>
<reference evidence="1" key="1">
    <citation type="submission" date="2014-02" db="EMBL/GenBank/DDBJ databases">
        <title>Expanding our view of genomic diversity in Candidatus Accumulibacter clades.</title>
        <authorList>
            <person name="Skennerton C.T."/>
            <person name="Barr J.J."/>
            <person name="Slater F.R."/>
            <person name="Bond P.L."/>
            <person name="Tyson G.W."/>
        </authorList>
    </citation>
    <scope>NUCLEOTIDE SEQUENCE [LARGE SCALE GENOMIC DNA]</scope>
</reference>
<evidence type="ECO:0000313" key="1">
    <source>
        <dbReference type="EMBL" id="KFB74823.1"/>
    </source>
</evidence>
<name>A0A080M0T6_9PROT</name>
<dbReference type="STRING" id="1453999.AW06_004235"/>
<accession>A0A080M0T6</accession>
<protein>
    <submittedName>
        <fullName evidence="1">Uncharacterized protein</fullName>
    </submittedName>
</protein>
<proteinExistence type="predicted"/>
<sequence length="218" mass="24359">MDANTAIQGRRRKRRVPELRRRHQKCSTAAFPRLKPVTCDHLVRNIILSTSSHKTLATMSLSRHHDGHPTIKRDIVMNSLLSACTARLYSESVAHDSAQPDRLLKPRNLEPATARKRWPRRFEQEMRLDLREACSRRSNAPARAGRTDALPGAWGCGQASSCARQARLGERLTLEGHPPNAFQTLRSGQITSFVRLLHTTFGQLTQVPGGETAAGFLV</sequence>
<dbReference type="EMBL" id="JDST02000126">
    <property type="protein sequence ID" value="KFB74823.1"/>
    <property type="molecule type" value="Genomic_DNA"/>
</dbReference>